<feature type="domain" description="Oligogalacturonate lyase" evidence="3">
    <location>
        <begin position="34"/>
        <end position="414"/>
    </location>
</feature>
<protein>
    <submittedName>
        <fullName evidence="4">WD40-like Beta Propeller Repeat protein</fullName>
    </submittedName>
</protein>
<dbReference type="KEGG" id="smam:Mal15_23540"/>
<accession>A0A5B9MAP9</accession>
<feature type="compositionally biased region" description="Basic and acidic residues" evidence="1">
    <location>
        <begin position="160"/>
        <end position="181"/>
    </location>
</feature>
<keyword evidence="2" id="KW-0732">Signal</keyword>
<gene>
    <name evidence="4" type="ORF">Mal15_23540</name>
</gene>
<evidence type="ECO:0000259" key="3">
    <source>
        <dbReference type="Pfam" id="PF14583"/>
    </source>
</evidence>
<evidence type="ECO:0000256" key="2">
    <source>
        <dbReference type="SAM" id="SignalP"/>
    </source>
</evidence>
<evidence type="ECO:0000256" key="1">
    <source>
        <dbReference type="SAM" id="MobiDB-lite"/>
    </source>
</evidence>
<dbReference type="Pfam" id="PF14583">
    <property type="entry name" value="Pectate_lyase22"/>
    <property type="match status" value="1"/>
</dbReference>
<feature type="chain" id="PRO_5023097989" evidence="2">
    <location>
        <begin position="23"/>
        <end position="433"/>
    </location>
</feature>
<reference evidence="4 5" key="1">
    <citation type="submission" date="2019-02" db="EMBL/GenBank/DDBJ databases">
        <title>Planctomycetal bacteria perform biofilm scaping via a novel small molecule.</title>
        <authorList>
            <person name="Jeske O."/>
            <person name="Boedeker C."/>
            <person name="Wiegand S."/>
            <person name="Breitling P."/>
            <person name="Kallscheuer N."/>
            <person name="Jogler M."/>
            <person name="Rohde M."/>
            <person name="Petersen J."/>
            <person name="Medema M.H."/>
            <person name="Surup F."/>
            <person name="Jogler C."/>
        </authorList>
    </citation>
    <scope>NUCLEOTIDE SEQUENCE [LARGE SCALE GENOMIC DNA]</scope>
    <source>
        <strain evidence="4 5">Mal15</strain>
    </source>
</reference>
<keyword evidence="5" id="KW-1185">Reference proteome</keyword>
<feature type="region of interest" description="Disordered" evidence="1">
    <location>
        <begin position="157"/>
        <end position="181"/>
    </location>
</feature>
<dbReference type="EMBL" id="CP036264">
    <property type="protein sequence ID" value="QEF98302.1"/>
    <property type="molecule type" value="Genomic_DNA"/>
</dbReference>
<evidence type="ECO:0000313" key="4">
    <source>
        <dbReference type="EMBL" id="QEF98302.1"/>
    </source>
</evidence>
<dbReference type="Gene3D" id="2.130.10.10">
    <property type="entry name" value="YVTN repeat-like/Quinoprotein amine dehydrogenase"/>
    <property type="match status" value="1"/>
</dbReference>
<dbReference type="InterPro" id="IPR027946">
    <property type="entry name" value="Ogl_dom"/>
</dbReference>
<dbReference type="SUPFAM" id="SSF82171">
    <property type="entry name" value="DPP6 N-terminal domain-like"/>
    <property type="match status" value="1"/>
</dbReference>
<proteinExistence type="predicted"/>
<name>A0A5B9MAP9_9BACT</name>
<feature type="signal peptide" evidence="2">
    <location>
        <begin position="1"/>
        <end position="22"/>
    </location>
</feature>
<dbReference type="GO" id="GO:0045490">
    <property type="term" value="P:pectin catabolic process"/>
    <property type="evidence" value="ECO:0007669"/>
    <property type="project" value="InterPro"/>
</dbReference>
<sequence precursor="true">MRHSLIISILVLSVMAFYSALGADEPPREWVEPQTGHRVVRLSKEAGSASLYFHQNAYTPEGDKLLISTPRGLETVDLQTRELKVVVPRRGYRMGGSSGVEMGRKTRHVYYSARTREGTMVRATHVDSGETRDIVTLPPGASFNGVNADETLLFGSIREFSPRDQTGRRDRSGDRGRDAPRSMKLFTANIASGQIETFHPSNAWLNHLQCSPTDPNIGLFCHEGIWQDVDRVWTVEFGSDDAKLMHRRQQQYEIAGHEFFSADGRWVWYDLQTPRADQFWLAGVHVTTGERVRYRLKRDEWSVHYNISRDGTLFAGDGGGPKSVANQTPLPEKRRLDPPGNGQWIYLFRPDDEFTDATVSGQPAKSGTLKSERLVDLSSHDYDLEPNVTFTPDGRWIVFRSNLHGERHIYMVQVERERDTGDGASQSSASDAP</sequence>
<evidence type="ECO:0000313" key="5">
    <source>
        <dbReference type="Proteomes" id="UP000321353"/>
    </source>
</evidence>
<organism evidence="4 5">
    <name type="scientific">Stieleria maiorica</name>
    <dbReference type="NCBI Taxonomy" id="2795974"/>
    <lineage>
        <taxon>Bacteria</taxon>
        <taxon>Pseudomonadati</taxon>
        <taxon>Planctomycetota</taxon>
        <taxon>Planctomycetia</taxon>
        <taxon>Pirellulales</taxon>
        <taxon>Pirellulaceae</taxon>
        <taxon>Stieleria</taxon>
    </lineage>
</organism>
<dbReference type="AlphaFoldDB" id="A0A5B9MAP9"/>
<dbReference type="Proteomes" id="UP000321353">
    <property type="component" value="Chromosome"/>
</dbReference>
<feature type="region of interest" description="Disordered" evidence="1">
    <location>
        <begin position="316"/>
        <end position="336"/>
    </location>
</feature>
<dbReference type="GO" id="GO:0047487">
    <property type="term" value="F:oligogalacturonide lyase activity"/>
    <property type="evidence" value="ECO:0007669"/>
    <property type="project" value="InterPro"/>
</dbReference>
<dbReference type="InterPro" id="IPR015943">
    <property type="entry name" value="WD40/YVTN_repeat-like_dom_sf"/>
</dbReference>